<sequence>MPTIHNVAQGSAEWHALRASHFTASEAAAMMGCSPYETRSALLRRKALGIAEEPDAARQRLFERGHEAEAAARPIAETIIGEELYPATMTAEIEGLPLLASLDGLTMDGRIAWEHKLMNERINRALIETDMPPMDHVWQMEHQLLVSGAEEVHYWASTGQGPYAMRTYRSDPARRKALIEGWKQFQRDLNDPDMTNFRPAPEPVQAKPVPGFGALVLRVEGRVLASNLDAFRAGADAFLARLPKAAELATDQDFADAEAAAKACSEAEARIKAAKEQAIAQMADVEVVLRTADEVAETIRQARLALEKAVKARKDEVRSEAVKRAADRVREAYSALAGELGEYAPGIPASLSAELAASIKGLKKIDSIRERLDEAVSREQIDLALWAERIRKGRALLEAAKAEHGALWPDAPRLAQTLDEEAIRGVIASRVADHQERQRKREEAERERIRRAEEERQQREQAQRQTISSNPVLDGLIDVPPAPPKPKRADILSIDEINSYISPLRIDEEGLRVLCIGWPVPSDEIGRVIEALIEHLSARVTAAA</sequence>
<dbReference type="InterPro" id="IPR019080">
    <property type="entry name" value="YqaJ_viral_recombinase"/>
</dbReference>
<feature type="coiled-coil region" evidence="1">
    <location>
        <begin position="257"/>
        <end position="284"/>
    </location>
</feature>
<gene>
    <name evidence="4" type="ORF">Tchar_02176</name>
</gene>
<feature type="compositionally biased region" description="Basic and acidic residues" evidence="2">
    <location>
        <begin position="434"/>
        <end position="462"/>
    </location>
</feature>
<keyword evidence="4" id="KW-0540">Nuclease</keyword>
<dbReference type="Gene3D" id="3.90.320.10">
    <property type="match status" value="1"/>
</dbReference>
<protein>
    <submittedName>
        <fullName evidence="4">Putative phage-type endonuclease</fullName>
    </submittedName>
</protein>
<dbReference type="AlphaFoldDB" id="A0A554X8D9"/>
<proteinExistence type="predicted"/>
<dbReference type="OrthoDB" id="9135654at2"/>
<dbReference type="NCBIfam" id="TIGR03033">
    <property type="entry name" value="phage_rel_nuc"/>
    <property type="match status" value="1"/>
</dbReference>
<dbReference type="GO" id="GO:0004519">
    <property type="term" value="F:endonuclease activity"/>
    <property type="evidence" value="ECO:0007669"/>
    <property type="project" value="UniProtKB-KW"/>
</dbReference>
<dbReference type="RefSeq" id="WP_144329049.1">
    <property type="nucleotide sequence ID" value="NZ_VJON01000041.1"/>
</dbReference>
<dbReference type="EMBL" id="VJON01000041">
    <property type="protein sequence ID" value="TSE32090.1"/>
    <property type="molecule type" value="Genomic_DNA"/>
</dbReference>
<dbReference type="Proteomes" id="UP000318294">
    <property type="component" value="Unassembled WGS sequence"/>
</dbReference>
<accession>A0A554X8D9</accession>
<dbReference type="Pfam" id="PF09588">
    <property type="entry name" value="YqaJ"/>
    <property type="match status" value="1"/>
</dbReference>
<feature type="domain" description="YqaJ viral recombinase" evidence="3">
    <location>
        <begin position="13"/>
        <end position="150"/>
    </location>
</feature>
<evidence type="ECO:0000259" key="3">
    <source>
        <dbReference type="Pfam" id="PF09588"/>
    </source>
</evidence>
<keyword evidence="1" id="KW-0175">Coiled coil</keyword>
<evidence type="ECO:0000256" key="2">
    <source>
        <dbReference type="SAM" id="MobiDB-lite"/>
    </source>
</evidence>
<dbReference type="InterPro" id="IPR017482">
    <property type="entry name" value="Lambda-type_endonuclease"/>
</dbReference>
<evidence type="ECO:0000313" key="4">
    <source>
        <dbReference type="EMBL" id="TSE32090.1"/>
    </source>
</evidence>
<organism evidence="4 5">
    <name type="scientific">Tepidimonas charontis</name>
    <dbReference type="NCBI Taxonomy" id="2267262"/>
    <lineage>
        <taxon>Bacteria</taxon>
        <taxon>Pseudomonadati</taxon>
        <taxon>Pseudomonadota</taxon>
        <taxon>Betaproteobacteria</taxon>
        <taxon>Burkholderiales</taxon>
        <taxon>Tepidimonas</taxon>
    </lineage>
</organism>
<feature type="region of interest" description="Disordered" evidence="2">
    <location>
        <begin position="434"/>
        <end position="487"/>
    </location>
</feature>
<evidence type="ECO:0000256" key="1">
    <source>
        <dbReference type="SAM" id="Coils"/>
    </source>
</evidence>
<comment type="caution">
    <text evidence="4">The sequence shown here is derived from an EMBL/GenBank/DDBJ whole genome shotgun (WGS) entry which is preliminary data.</text>
</comment>
<keyword evidence="5" id="KW-1185">Reference proteome</keyword>
<dbReference type="PIRSF" id="PIRSF028503">
    <property type="entry name" value="UCP028503"/>
    <property type="match status" value="1"/>
</dbReference>
<dbReference type="InterPro" id="IPR016889">
    <property type="entry name" value="UCP028503"/>
</dbReference>
<dbReference type="InterPro" id="IPR011335">
    <property type="entry name" value="Restrct_endonuc-II-like"/>
</dbReference>
<evidence type="ECO:0000313" key="5">
    <source>
        <dbReference type="Proteomes" id="UP000318294"/>
    </source>
</evidence>
<keyword evidence="4" id="KW-0378">Hydrolase</keyword>
<name>A0A554X8D9_9BURK</name>
<dbReference type="InterPro" id="IPR011604">
    <property type="entry name" value="PDDEXK-like_dom_sf"/>
</dbReference>
<reference evidence="4 5" key="1">
    <citation type="submission" date="2019-07" db="EMBL/GenBank/DDBJ databases">
        <title>Tepidimonas charontis SPSP-6 draft genome.</title>
        <authorList>
            <person name="Da Costa M.S."/>
            <person name="Froufe H.J.C."/>
            <person name="Egas C."/>
            <person name="Albuquerque L."/>
        </authorList>
    </citation>
    <scope>NUCLEOTIDE SEQUENCE [LARGE SCALE GENOMIC DNA]</scope>
    <source>
        <strain evidence="4 5">SPSP-6</strain>
    </source>
</reference>
<dbReference type="SUPFAM" id="SSF52980">
    <property type="entry name" value="Restriction endonuclease-like"/>
    <property type="match status" value="1"/>
</dbReference>
<keyword evidence="4" id="KW-0255">Endonuclease</keyword>